<dbReference type="EMBL" id="JYDP01000711">
    <property type="protein sequence ID" value="KRY99741.1"/>
    <property type="molecule type" value="Genomic_DNA"/>
</dbReference>
<protein>
    <submittedName>
        <fullName evidence="1">Uncharacterized protein</fullName>
    </submittedName>
</protein>
<dbReference type="Proteomes" id="UP000055024">
    <property type="component" value="Unassembled WGS sequence"/>
</dbReference>
<organism evidence="1 2">
    <name type="scientific">Trichinella zimbabwensis</name>
    <dbReference type="NCBI Taxonomy" id="268475"/>
    <lineage>
        <taxon>Eukaryota</taxon>
        <taxon>Metazoa</taxon>
        <taxon>Ecdysozoa</taxon>
        <taxon>Nematoda</taxon>
        <taxon>Enoplea</taxon>
        <taxon>Dorylaimia</taxon>
        <taxon>Trichinellida</taxon>
        <taxon>Trichinellidae</taxon>
        <taxon>Trichinella</taxon>
    </lineage>
</organism>
<evidence type="ECO:0000313" key="2">
    <source>
        <dbReference type="Proteomes" id="UP000055024"/>
    </source>
</evidence>
<name>A0A0V1GNA0_9BILA</name>
<dbReference type="AlphaFoldDB" id="A0A0V1GNA0"/>
<reference evidence="1 2" key="1">
    <citation type="submission" date="2015-01" db="EMBL/GenBank/DDBJ databases">
        <title>Evolution of Trichinella species and genotypes.</title>
        <authorList>
            <person name="Korhonen P.K."/>
            <person name="Edoardo P."/>
            <person name="Giuseppe L.R."/>
            <person name="Gasser R.B."/>
        </authorList>
    </citation>
    <scope>NUCLEOTIDE SEQUENCE [LARGE SCALE GENOMIC DNA]</scope>
    <source>
        <strain evidence="1">ISS1029</strain>
    </source>
</reference>
<evidence type="ECO:0000313" key="1">
    <source>
        <dbReference type="EMBL" id="KRY99741.1"/>
    </source>
</evidence>
<accession>A0A0V1GNA0</accession>
<gene>
    <name evidence="1" type="ORF">T11_3042</name>
</gene>
<proteinExistence type="predicted"/>
<sequence>MYNSSKKKEISEICQEISDSILLGICVPLSEAQN</sequence>
<keyword evidence="2" id="KW-1185">Reference proteome</keyword>
<comment type="caution">
    <text evidence="1">The sequence shown here is derived from an EMBL/GenBank/DDBJ whole genome shotgun (WGS) entry which is preliminary data.</text>
</comment>